<protein>
    <submittedName>
        <fullName evidence="2">1383_t:CDS:1</fullName>
    </submittedName>
</protein>
<dbReference type="PANTHER" id="PTHR10492:SF57">
    <property type="entry name" value="ATP-DEPENDENT DNA HELICASE"/>
    <property type="match status" value="1"/>
</dbReference>
<feature type="domain" description="DNA helicase Pif1-like 2B" evidence="1">
    <location>
        <begin position="53"/>
        <end position="95"/>
    </location>
</feature>
<dbReference type="EMBL" id="CAJVQA010027213">
    <property type="protein sequence ID" value="CAG8791239.1"/>
    <property type="molecule type" value="Genomic_DNA"/>
</dbReference>
<reference evidence="2" key="1">
    <citation type="submission" date="2021-06" db="EMBL/GenBank/DDBJ databases">
        <authorList>
            <person name="Kallberg Y."/>
            <person name="Tangrot J."/>
            <person name="Rosling A."/>
        </authorList>
    </citation>
    <scope>NUCLEOTIDE SEQUENCE</scope>
    <source>
        <strain evidence="2">FL966</strain>
    </source>
</reference>
<dbReference type="SUPFAM" id="SSF52540">
    <property type="entry name" value="P-loop containing nucleoside triphosphate hydrolases"/>
    <property type="match status" value="1"/>
</dbReference>
<dbReference type="Pfam" id="PF21530">
    <property type="entry name" value="Pif1_2B_dom"/>
    <property type="match status" value="1"/>
</dbReference>
<dbReference type="AlphaFoldDB" id="A0A9N9P4W3"/>
<dbReference type="CDD" id="cd18809">
    <property type="entry name" value="SF1_C_RecD"/>
    <property type="match status" value="1"/>
</dbReference>
<dbReference type="OrthoDB" id="3691720at2759"/>
<organism evidence="2 3">
    <name type="scientific">Cetraspora pellucida</name>
    <dbReference type="NCBI Taxonomy" id="1433469"/>
    <lineage>
        <taxon>Eukaryota</taxon>
        <taxon>Fungi</taxon>
        <taxon>Fungi incertae sedis</taxon>
        <taxon>Mucoromycota</taxon>
        <taxon>Glomeromycotina</taxon>
        <taxon>Glomeromycetes</taxon>
        <taxon>Diversisporales</taxon>
        <taxon>Gigasporaceae</taxon>
        <taxon>Cetraspora</taxon>
    </lineage>
</organism>
<comment type="caution">
    <text evidence="2">The sequence shown here is derived from an EMBL/GenBank/DDBJ whole genome shotgun (WGS) entry which is preliminary data.</text>
</comment>
<sequence length="212" mass="24000">HLILVPKNADVDFINNIIMSLFLGNATKYLSANSIDKTFEGYKYNYETFYSIEFLNNLKMSGISLYKLLLKIGTPIMLLHNLSLAESLCNGLCLICYAFTHHVIEAELITKKYTGTRVFLFCIVFTSVANLSFILKCHQFLVHPVFAITINKAQGQTLNSIGVYLPTPVFSHGQLYIACSRATFRTNLKIMLTDHYTEIGHTQNTVYPKVLL</sequence>
<dbReference type="PANTHER" id="PTHR10492">
    <property type="match status" value="1"/>
</dbReference>
<keyword evidence="3" id="KW-1185">Reference proteome</keyword>
<evidence type="ECO:0000313" key="2">
    <source>
        <dbReference type="EMBL" id="CAG8791239.1"/>
    </source>
</evidence>
<gene>
    <name evidence="2" type="ORF">CPELLU_LOCUS17019</name>
</gene>
<dbReference type="Gene3D" id="3.40.50.300">
    <property type="entry name" value="P-loop containing nucleotide triphosphate hydrolases"/>
    <property type="match status" value="1"/>
</dbReference>
<evidence type="ECO:0000313" key="3">
    <source>
        <dbReference type="Proteomes" id="UP000789759"/>
    </source>
</evidence>
<accession>A0A9N9P4W3</accession>
<evidence type="ECO:0000259" key="1">
    <source>
        <dbReference type="Pfam" id="PF21530"/>
    </source>
</evidence>
<dbReference type="Proteomes" id="UP000789759">
    <property type="component" value="Unassembled WGS sequence"/>
</dbReference>
<dbReference type="InterPro" id="IPR049163">
    <property type="entry name" value="Pif1-like_2B_dom"/>
</dbReference>
<dbReference type="InterPro" id="IPR027417">
    <property type="entry name" value="P-loop_NTPase"/>
</dbReference>
<name>A0A9N9P4W3_9GLOM</name>
<feature type="non-terminal residue" evidence="2">
    <location>
        <position position="1"/>
    </location>
</feature>
<proteinExistence type="predicted"/>